<comment type="function">
    <text evidence="2">E1 component of the 2-oxoglutarate dehydrogenase (OGDH) complex which catalyzes the decarboxylation of 2-oxoglutarate, the first step in the conversion of 2-oxoglutarate to succinyl-CoA and CO(2).</text>
</comment>
<feature type="domain" description="Transketolase-like pyrimidine-binding" evidence="9">
    <location>
        <begin position="574"/>
        <end position="771"/>
    </location>
</feature>
<dbReference type="NCBIfam" id="NF006914">
    <property type="entry name" value="PRK09404.1"/>
    <property type="match status" value="1"/>
</dbReference>
<dbReference type="InterPro" id="IPR001017">
    <property type="entry name" value="DH_E1"/>
</dbReference>
<dbReference type="OrthoDB" id="9759785at2"/>
<gene>
    <name evidence="10" type="primary">sucA</name>
    <name evidence="10" type="ORF">CUZ56_01294</name>
</gene>
<dbReference type="GO" id="GO:0004591">
    <property type="term" value="F:oxoglutarate dehydrogenase (succinyl-transferring) activity"/>
    <property type="evidence" value="ECO:0007669"/>
    <property type="project" value="UniProtKB-EC"/>
</dbReference>
<evidence type="ECO:0000256" key="8">
    <source>
        <dbReference type="ARBA" id="ARBA00030680"/>
    </source>
</evidence>
<evidence type="ECO:0000256" key="2">
    <source>
        <dbReference type="ARBA" id="ARBA00003906"/>
    </source>
</evidence>
<comment type="caution">
    <text evidence="10">The sequence shown here is derived from an EMBL/GenBank/DDBJ whole genome shotgun (WGS) entry which is preliminary data.</text>
</comment>
<dbReference type="FunFam" id="1.10.287.1150:FF:000004">
    <property type="entry name" value="2-oxoglutarate dehydrogenase E1 component"/>
    <property type="match status" value="1"/>
</dbReference>
<dbReference type="RefSeq" id="WP_126979311.1">
    <property type="nucleotide sequence ID" value="NZ_CAWUGC010000017.1"/>
</dbReference>
<dbReference type="InterPro" id="IPR031717">
    <property type="entry name" value="ODO-1/KGD_C"/>
</dbReference>
<evidence type="ECO:0000256" key="4">
    <source>
        <dbReference type="ARBA" id="ARBA00012280"/>
    </source>
</evidence>
<dbReference type="GO" id="GO:0045252">
    <property type="term" value="C:oxoglutarate dehydrogenase complex"/>
    <property type="evidence" value="ECO:0007669"/>
    <property type="project" value="TreeGrafter"/>
</dbReference>
<dbReference type="Pfam" id="PF16870">
    <property type="entry name" value="OxoGdeHyase_C"/>
    <property type="match status" value="1"/>
</dbReference>
<proteinExistence type="inferred from homology"/>
<dbReference type="EC" id="1.2.4.2" evidence="4"/>
<dbReference type="InterPro" id="IPR011603">
    <property type="entry name" value="2oxoglutarate_DH_E1"/>
</dbReference>
<comment type="similarity">
    <text evidence="3">Belongs to the alpha-ketoglutarate dehydrogenase family.</text>
</comment>
<dbReference type="Pfam" id="PF16078">
    <property type="entry name" value="2-oxogl_dehyd_N"/>
    <property type="match status" value="1"/>
</dbReference>
<accession>A0A433SF00</accession>
<name>A0A433SF00_9BURK</name>
<dbReference type="AlphaFoldDB" id="A0A433SF00"/>
<dbReference type="GO" id="GO:0005829">
    <property type="term" value="C:cytosol"/>
    <property type="evidence" value="ECO:0007669"/>
    <property type="project" value="TreeGrafter"/>
</dbReference>
<dbReference type="Gene3D" id="3.40.50.970">
    <property type="match status" value="1"/>
</dbReference>
<dbReference type="PIRSF" id="PIRSF000157">
    <property type="entry name" value="Oxoglu_dh_E1"/>
    <property type="match status" value="1"/>
</dbReference>
<dbReference type="Gene3D" id="1.10.287.1150">
    <property type="entry name" value="TPP helical domain"/>
    <property type="match status" value="1"/>
</dbReference>
<dbReference type="GO" id="GO:0006099">
    <property type="term" value="P:tricarboxylic acid cycle"/>
    <property type="evidence" value="ECO:0007669"/>
    <property type="project" value="TreeGrafter"/>
</dbReference>
<sequence length="926" mass="102972">MSQQYAEYLANSYLYGSNAPYIEELYESYQNDPNSVPTRWREYFEAMQKAPANGAGAYGVGADPKAAAVSKLIDAYRNLGVLRANLDPLKLNILRPQESPELDPQYYGLTEADMKSTVDTSSTHFGKSSMTLGELVGALRATYCGTLAVEFMYIRDVKVRNWWIERLESKQGQPKFDAEKRKRLLERVTAAEGLEGYLNTKYVGVKRFSLDGGDAFIVAMDELVRYSAQNGVEDIVIGMAHRGRLNALVNTLGKEPKALFAEFDHTAPENLPSGDVKYHNGFSNNIKTPSGTVHLSMAYNPSHLEVVSPVQSGSVRARMDRRNDGVGNQVMSVTVHGDGAVIGQGVVQETLSMAGARGYYIGGSIRIVINNQVQFTTSDPRDTRTSLYCTDVARMIDAPVLHINGDDMDAVAFAMQLAVDFRQQFHRDVMIDLVCYRKLGHNEQDTPQITQPYMYKAVKAHPGSRRVYAQRLIDENVIDAAYEEKLVKEYRKSMDENKVTSDPVDKKFKSPYTSDWSKYVGKAWSEPVDTSVSEKELKKLAQAITTVPDSIAVHPLVQKVLKDRAAMGNGELPVDWGMGENMAYATLLSAGIPVRLSGEDVGRGTFSHRQAMVHNQNRPDWTEDPYIPLQHLSDKQGKFTIVNSVLSENGVLGFEYGYATARPDGLTIWEAQFGDFANGGQIMIDQFIASGETKWGRYAGLVMLLPHGFEGQGPEHSSARIERYLELSAEENWVVAQPTTAGQIFHLLRSQALSKYRKPLVVFSPKSLLRNKNAAVPLETLAKGSFQMVIPEVNSSIDAKKVKRVILCSGKVYYDLAAAREEKKLTDVAIIRLEQLYPFPQKALAAELKKYAGATEVVWCQDEPENQGPWSYVRPQVRDMLTDKQKLGYSGRAACPAPATGYTHKHQEQLKELVAGAFGKLKNTVK</sequence>
<evidence type="ECO:0000313" key="10">
    <source>
        <dbReference type="EMBL" id="RUS67349.1"/>
    </source>
</evidence>
<dbReference type="SMART" id="SM00861">
    <property type="entry name" value="Transket_pyr"/>
    <property type="match status" value="1"/>
</dbReference>
<dbReference type="Pfam" id="PF00676">
    <property type="entry name" value="E1_dh"/>
    <property type="match status" value="1"/>
</dbReference>
<dbReference type="Gene3D" id="3.40.50.12470">
    <property type="match status" value="1"/>
</dbReference>
<evidence type="ECO:0000256" key="3">
    <source>
        <dbReference type="ARBA" id="ARBA00006936"/>
    </source>
</evidence>
<dbReference type="NCBIfam" id="TIGR00239">
    <property type="entry name" value="2oxo_dh_E1"/>
    <property type="match status" value="1"/>
</dbReference>
<keyword evidence="7" id="KW-0786">Thiamine pyrophosphate</keyword>
<dbReference type="InterPro" id="IPR029061">
    <property type="entry name" value="THDP-binding"/>
</dbReference>
<evidence type="ECO:0000256" key="7">
    <source>
        <dbReference type="ARBA" id="ARBA00023052"/>
    </source>
</evidence>
<reference evidence="10 11" key="1">
    <citation type="submission" date="2018-01" db="EMBL/GenBank/DDBJ databases">
        <title>Saezia sanguinis gen. nov., sp. nov., in the order Burkholderiales isolated from human blood.</title>
        <authorList>
            <person name="Medina-Pascual M.J."/>
            <person name="Valdezate S."/>
            <person name="Monzon S."/>
            <person name="Cuesta I."/>
            <person name="Carrasco G."/>
            <person name="Villalon P."/>
            <person name="Saez-Nieto J.A."/>
        </authorList>
    </citation>
    <scope>NUCLEOTIDE SEQUENCE [LARGE SCALE GENOMIC DNA]</scope>
    <source>
        <strain evidence="10 11">CNM695-12</strain>
    </source>
</reference>
<keyword evidence="6 10" id="KW-0560">Oxidoreductase</keyword>
<organism evidence="10 11">
    <name type="scientific">Saezia sanguinis</name>
    <dbReference type="NCBI Taxonomy" id="1965230"/>
    <lineage>
        <taxon>Bacteria</taxon>
        <taxon>Pseudomonadati</taxon>
        <taxon>Pseudomonadota</taxon>
        <taxon>Betaproteobacteria</taxon>
        <taxon>Burkholderiales</taxon>
        <taxon>Saeziaceae</taxon>
        <taxon>Saezia</taxon>
    </lineage>
</organism>
<keyword evidence="11" id="KW-1185">Reference proteome</keyword>
<protein>
    <recommendedName>
        <fullName evidence="5">2-oxoglutarate dehydrogenase E1 component</fullName>
        <ecNumber evidence="4">1.2.4.2</ecNumber>
    </recommendedName>
    <alternativeName>
        <fullName evidence="8">Alpha-ketoglutarate dehydrogenase</fullName>
    </alternativeName>
</protein>
<dbReference type="InterPro" id="IPR032106">
    <property type="entry name" value="2-oxogl_dehyd_N"/>
</dbReference>
<evidence type="ECO:0000256" key="1">
    <source>
        <dbReference type="ARBA" id="ARBA00001964"/>
    </source>
</evidence>
<dbReference type="Pfam" id="PF02779">
    <property type="entry name" value="Transket_pyr"/>
    <property type="match status" value="1"/>
</dbReference>
<evidence type="ECO:0000259" key="9">
    <source>
        <dbReference type="SMART" id="SM00861"/>
    </source>
</evidence>
<comment type="cofactor">
    <cofactor evidence="1">
        <name>thiamine diphosphate</name>
        <dbReference type="ChEBI" id="CHEBI:58937"/>
    </cofactor>
</comment>
<dbReference type="CDD" id="cd02016">
    <property type="entry name" value="TPP_E1_OGDC_like"/>
    <property type="match status" value="1"/>
</dbReference>
<evidence type="ECO:0000256" key="5">
    <source>
        <dbReference type="ARBA" id="ARBA00013321"/>
    </source>
</evidence>
<dbReference type="InterPro" id="IPR005475">
    <property type="entry name" value="Transketolase-like_Pyr-bd"/>
</dbReference>
<dbReference type="InterPro" id="IPR042179">
    <property type="entry name" value="KGD_C_sf"/>
</dbReference>
<dbReference type="GO" id="GO:0030976">
    <property type="term" value="F:thiamine pyrophosphate binding"/>
    <property type="evidence" value="ECO:0007669"/>
    <property type="project" value="InterPro"/>
</dbReference>
<evidence type="ECO:0000313" key="11">
    <source>
        <dbReference type="Proteomes" id="UP000286947"/>
    </source>
</evidence>
<dbReference type="PANTHER" id="PTHR23152">
    <property type="entry name" value="2-OXOGLUTARATE DEHYDROGENASE"/>
    <property type="match status" value="1"/>
</dbReference>
<dbReference type="Gene3D" id="3.40.50.11610">
    <property type="entry name" value="Multifunctional 2-oxoglutarate metabolism enzyme, C-terminal domain"/>
    <property type="match status" value="1"/>
</dbReference>
<dbReference type="NCBIfam" id="NF008907">
    <property type="entry name" value="PRK12270.1"/>
    <property type="match status" value="1"/>
</dbReference>
<dbReference type="SUPFAM" id="SSF52518">
    <property type="entry name" value="Thiamin diphosphate-binding fold (THDP-binding)"/>
    <property type="match status" value="2"/>
</dbReference>
<dbReference type="EMBL" id="PQSP01000002">
    <property type="protein sequence ID" value="RUS67349.1"/>
    <property type="molecule type" value="Genomic_DNA"/>
</dbReference>
<evidence type="ECO:0000256" key="6">
    <source>
        <dbReference type="ARBA" id="ARBA00023002"/>
    </source>
</evidence>
<dbReference type="Proteomes" id="UP000286947">
    <property type="component" value="Unassembled WGS sequence"/>
</dbReference>
<dbReference type="PANTHER" id="PTHR23152:SF4">
    <property type="entry name" value="2-OXOADIPATE DEHYDROGENASE COMPLEX COMPONENT E1"/>
    <property type="match status" value="1"/>
</dbReference>